<dbReference type="GeneID" id="12448530"/>
<dbReference type="KEGG" id="hwc:Hqrw_3683"/>
<organism evidence="1 2">
    <name type="scientific">Haloquadratum walsbyi (strain DSM 16854 / JCM 12705 / C23)</name>
    <dbReference type="NCBI Taxonomy" id="768065"/>
    <lineage>
        <taxon>Archaea</taxon>
        <taxon>Methanobacteriati</taxon>
        <taxon>Methanobacteriota</taxon>
        <taxon>Stenosarchaea group</taxon>
        <taxon>Halobacteria</taxon>
        <taxon>Halobacteriales</taxon>
        <taxon>Haloferacaceae</taxon>
        <taxon>Haloquadratum</taxon>
    </lineage>
</organism>
<accession>G0LMV4</accession>
<dbReference type="InterPro" id="IPR043851">
    <property type="entry name" value="DUF5813"/>
</dbReference>
<sequence length="169" mass="17995">MSDIRERTDRAVALHDSIESDGDDDVYAVTTTVFDGDISIETADGAAIFSVVITVPMIDAVVDGHVAPPVQKGWVDTFGRRMADAESATRGHETLDIKTTRKDDTAVVETTFTDIDPSRGVDDAVSLVEFAEGTYVEGVIPGYDYTDPVTQLIQRASDAAGGKKGGTPL</sequence>
<protein>
    <recommendedName>
        <fullName evidence="3">DUF2299 family protein</fullName>
    </recommendedName>
</protein>
<gene>
    <name evidence="1" type="ordered locus">Hqrw_3683</name>
</gene>
<name>G0LMV4_HALWC</name>
<dbReference type="HOGENOM" id="CLU_128026_0_0_2"/>
<dbReference type="AlphaFoldDB" id="G0LMV4"/>
<evidence type="ECO:0008006" key="3">
    <source>
        <dbReference type="Google" id="ProtNLM"/>
    </source>
</evidence>
<evidence type="ECO:0000313" key="2">
    <source>
        <dbReference type="Proteomes" id="UP000007954"/>
    </source>
</evidence>
<evidence type="ECO:0000313" key="1">
    <source>
        <dbReference type="EMBL" id="CCC41424.1"/>
    </source>
</evidence>
<dbReference type="Proteomes" id="UP000007954">
    <property type="component" value="Chromosome"/>
</dbReference>
<dbReference type="EMBL" id="FR746099">
    <property type="protein sequence ID" value="CCC41424.1"/>
    <property type="molecule type" value="Genomic_DNA"/>
</dbReference>
<proteinExistence type="predicted"/>
<dbReference type="RefSeq" id="WP_011572348.1">
    <property type="nucleotide sequence ID" value="NC_017459.1"/>
</dbReference>
<reference evidence="1 2" key="1">
    <citation type="journal article" date="2011" name="PLoS ONE">
        <title>Haloquadratum walsbyi: limited diversity in a global pond.</title>
        <authorList>
            <person name="Dyall-Smith M."/>
            <person name="Pfeiffer F."/>
            <person name="Klee K."/>
            <person name="Palm P."/>
            <person name="Gross K."/>
            <person name="Schuster S.C."/>
            <person name="Rampp M."/>
            <person name="Oesterhelt D."/>
        </authorList>
    </citation>
    <scope>NUCLEOTIDE SEQUENCE [LARGE SCALE GENOMIC DNA]</scope>
    <source>
        <strain evidence="2">DSM 16854 / JCM 12705 / C23</strain>
    </source>
</reference>
<dbReference type="OrthoDB" id="213744at2157"/>
<dbReference type="Pfam" id="PF19130">
    <property type="entry name" value="DUF5813"/>
    <property type="match status" value="1"/>
</dbReference>